<dbReference type="Proteomes" id="UP000678499">
    <property type="component" value="Unassembled WGS sequence"/>
</dbReference>
<dbReference type="EMBL" id="CAJPEX010013841">
    <property type="protein sequence ID" value="CAG0925511.1"/>
    <property type="molecule type" value="Genomic_DNA"/>
</dbReference>
<accession>A0A7R9C3H8</accession>
<protein>
    <submittedName>
        <fullName evidence="1">Uncharacterized protein</fullName>
    </submittedName>
</protein>
<sequence>MSVFEDTASASFEVCRVNKGTKFGKGGSTFRLHDFFGKTGDENEFYRSLDRLEAAAKMSSYIQSSYEETVGDMLKKLTLALDGEIDKVMEQWDNEGNETEKQVPTFGLNFGAMGHLESEFMKTYASSVGKRKLRRLKPVRIGGGDDSVAITRRLRDVVLKHSGTNAGFESDSGVSSSQDEGIVKAMQDMIAGVLENSEEDKENKSSSKKLKRCTKAELTRKTCTVFLVEGCETMPAKKLREIVLCG</sequence>
<evidence type="ECO:0000313" key="1">
    <source>
        <dbReference type="EMBL" id="CAD7285359.1"/>
    </source>
</evidence>
<gene>
    <name evidence="1" type="ORF">NMOB1V02_LOCUS12961</name>
</gene>
<reference evidence="1" key="1">
    <citation type="submission" date="2020-11" db="EMBL/GenBank/DDBJ databases">
        <authorList>
            <person name="Tran Van P."/>
        </authorList>
    </citation>
    <scope>NUCLEOTIDE SEQUENCE</scope>
</reference>
<name>A0A7R9C3H8_9CRUS</name>
<feature type="non-terminal residue" evidence="1">
    <location>
        <position position="246"/>
    </location>
</feature>
<organism evidence="1">
    <name type="scientific">Notodromas monacha</name>
    <dbReference type="NCBI Taxonomy" id="399045"/>
    <lineage>
        <taxon>Eukaryota</taxon>
        <taxon>Metazoa</taxon>
        <taxon>Ecdysozoa</taxon>
        <taxon>Arthropoda</taxon>
        <taxon>Crustacea</taxon>
        <taxon>Oligostraca</taxon>
        <taxon>Ostracoda</taxon>
        <taxon>Podocopa</taxon>
        <taxon>Podocopida</taxon>
        <taxon>Cypridocopina</taxon>
        <taxon>Cypridoidea</taxon>
        <taxon>Cyprididae</taxon>
        <taxon>Notodromas</taxon>
    </lineage>
</organism>
<dbReference type="AlphaFoldDB" id="A0A7R9C3H8"/>
<keyword evidence="2" id="KW-1185">Reference proteome</keyword>
<proteinExistence type="predicted"/>
<dbReference type="EMBL" id="OA895878">
    <property type="protein sequence ID" value="CAD7285359.1"/>
    <property type="molecule type" value="Genomic_DNA"/>
</dbReference>
<evidence type="ECO:0000313" key="2">
    <source>
        <dbReference type="Proteomes" id="UP000678499"/>
    </source>
</evidence>